<keyword evidence="2" id="KW-0805">Transcription regulation</keyword>
<evidence type="ECO:0000259" key="7">
    <source>
        <dbReference type="Pfam" id="PF08281"/>
    </source>
</evidence>
<feature type="domain" description="RNA polymerase sigma-70 region 2" evidence="6">
    <location>
        <begin position="55"/>
        <end position="106"/>
    </location>
</feature>
<keyword evidence="5" id="KW-1133">Transmembrane helix</keyword>
<dbReference type="Proteomes" id="UP000250831">
    <property type="component" value="Unassembled WGS sequence"/>
</dbReference>
<dbReference type="OrthoDB" id="665981at2"/>
<feature type="domain" description="RNA polymerase sigma factor 70 region 4 type 2" evidence="7">
    <location>
        <begin position="148"/>
        <end position="194"/>
    </location>
</feature>
<dbReference type="InterPro" id="IPR014284">
    <property type="entry name" value="RNA_pol_sigma-70_dom"/>
</dbReference>
<dbReference type="InterPro" id="IPR013325">
    <property type="entry name" value="RNA_pol_sigma_r2"/>
</dbReference>
<organism evidence="8 9">
    <name type="scientific">Sphingobacterium athyrii</name>
    <dbReference type="NCBI Taxonomy" id="2152717"/>
    <lineage>
        <taxon>Bacteria</taxon>
        <taxon>Pseudomonadati</taxon>
        <taxon>Bacteroidota</taxon>
        <taxon>Sphingobacteriia</taxon>
        <taxon>Sphingobacteriales</taxon>
        <taxon>Sphingobacteriaceae</taxon>
        <taxon>Sphingobacterium</taxon>
    </lineage>
</organism>
<gene>
    <name evidence="8" type="ORF">DCO56_26200</name>
</gene>
<feature type="transmembrane region" description="Helical" evidence="5">
    <location>
        <begin position="197"/>
        <end position="214"/>
    </location>
</feature>
<dbReference type="Gene3D" id="1.10.1740.10">
    <property type="match status" value="1"/>
</dbReference>
<evidence type="ECO:0000256" key="2">
    <source>
        <dbReference type="ARBA" id="ARBA00023015"/>
    </source>
</evidence>
<dbReference type="EMBL" id="QCXX01000009">
    <property type="protein sequence ID" value="PUV21817.1"/>
    <property type="molecule type" value="Genomic_DNA"/>
</dbReference>
<comment type="caution">
    <text evidence="8">The sequence shown here is derived from an EMBL/GenBank/DDBJ whole genome shotgun (WGS) entry which is preliminary data.</text>
</comment>
<evidence type="ECO:0000256" key="1">
    <source>
        <dbReference type="ARBA" id="ARBA00010641"/>
    </source>
</evidence>
<dbReference type="GO" id="GO:0016987">
    <property type="term" value="F:sigma factor activity"/>
    <property type="evidence" value="ECO:0007669"/>
    <property type="project" value="UniProtKB-KW"/>
</dbReference>
<sequence>MAKNYHYNDMEIIHNVNLSDSKKRATQQHENTILLGALYGGSKVAFEKLYTLFWDRLYLAAYNILRDRELCEDIVQEIFSQLWIRRSALSIKNLESYLFTAVRFQVFRCINEKKCRNNYVMELVNLPAAFFDSQDHHKEIEEALKIGIEKLPEKCGVIFYLSRKEHLTNKEIAARLNISIKTVENQITIAIKKMRKYLSPWTLPLFLLTILNIFR</sequence>
<evidence type="ECO:0000256" key="4">
    <source>
        <dbReference type="ARBA" id="ARBA00023163"/>
    </source>
</evidence>
<keyword evidence="3" id="KW-0731">Sigma factor</keyword>
<dbReference type="InterPro" id="IPR013324">
    <property type="entry name" value="RNA_pol_sigma_r3/r4-like"/>
</dbReference>
<dbReference type="Pfam" id="PF08281">
    <property type="entry name" value="Sigma70_r4_2"/>
    <property type="match status" value="1"/>
</dbReference>
<comment type="similarity">
    <text evidence="1">Belongs to the sigma-70 factor family. ECF subfamily.</text>
</comment>
<dbReference type="AlphaFoldDB" id="A0A363NM74"/>
<dbReference type="Gene3D" id="1.10.10.10">
    <property type="entry name" value="Winged helix-like DNA-binding domain superfamily/Winged helix DNA-binding domain"/>
    <property type="match status" value="1"/>
</dbReference>
<dbReference type="InterPro" id="IPR014327">
    <property type="entry name" value="RNA_pol_sigma70_bacteroid"/>
</dbReference>
<name>A0A363NM74_9SPHI</name>
<dbReference type="Pfam" id="PF04542">
    <property type="entry name" value="Sigma70_r2"/>
    <property type="match status" value="1"/>
</dbReference>
<protein>
    <submittedName>
        <fullName evidence="8">RNA polymerase sigma-70 factor</fullName>
    </submittedName>
</protein>
<evidence type="ECO:0000256" key="5">
    <source>
        <dbReference type="SAM" id="Phobius"/>
    </source>
</evidence>
<evidence type="ECO:0000256" key="3">
    <source>
        <dbReference type="ARBA" id="ARBA00023082"/>
    </source>
</evidence>
<dbReference type="NCBIfam" id="TIGR02937">
    <property type="entry name" value="sigma70-ECF"/>
    <property type="match status" value="1"/>
</dbReference>
<dbReference type="SUPFAM" id="SSF88659">
    <property type="entry name" value="Sigma3 and sigma4 domains of RNA polymerase sigma factors"/>
    <property type="match status" value="1"/>
</dbReference>
<dbReference type="InterPro" id="IPR036388">
    <property type="entry name" value="WH-like_DNA-bd_sf"/>
</dbReference>
<dbReference type="InterPro" id="IPR013249">
    <property type="entry name" value="RNA_pol_sigma70_r4_t2"/>
</dbReference>
<dbReference type="RefSeq" id="WP_108636638.1">
    <property type="nucleotide sequence ID" value="NZ_QCXX01000009.1"/>
</dbReference>
<dbReference type="GO" id="GO:0003677">
    <property type="term" value="F:DNA binding"/>
    <property type="evidence" value="ECO:0007669"/>
    <property type="project" value="InterPro"/>
</dbReference>
<evidence type="ECO:0000313" key="9">
    <source>
        <dbReference type="Proteomes" id="UP000250831"/>
    </source>
</evidence>
<dbReference type="NCBIfam" id="TIGR02985">
    <property type="entry name" value="Sig70_bacteroi1"/>
    <property type="match status" value="1"/>
</dbReference>
<evidence type="ECO:0000313" key="8">
    <source>
        <dbReference type="EMBL" id="PUV21817.1"/>
    </source>
</evidence>
<evidence type="ECO:0000259" key="6">
    <source>
        <dbReference type="Pfam" id="PF04542"/>
    </source>
</evidence>
<keyword evidence="5" id="KW-0472">Membrane</keyword>
<keyword evidence="4" id="KW-0804">Transcription</keyword>
<dbReference type="GO" id="GO:0006352">
    <property type="term" value="P:DNA-templated transcription initiation"/>
    <property type="evidence" value="ECO:0007669"/>
    <property type="project" value="InterPro"/>
</dbReference>
<keyword evidence="5" id="KW-0812">Transmembrane</keyword>
<reference evidence="8 9" key="1">
    <citation type="submission" date="2018-04" db="EMBL/GenBank/DDBJ databases">
        <title>Sphingobacterium sp. M46 Genome.</title>
        <authorList>
            <person name="Cheng J."/>
            <person name="Li Y."/>
        </authorList>
    </citation>
    <scope>NUCLEOTIDE SEQUENCE [LARGE SCALE GENOMIC DNA]</scope>
    <source>
        <strain evidence="8 9">M46</strain>
    </source>
</reference>
<dbReference type="InterPro" id="IPR039425">
    <property type="entry name" value="RNA_pol_sigma-70-like"/>
</dbReference>
<accession>A0A363NM74</accession>
<dbReference type="PANTHER" id="PTHR43133:SF46">
    <property type="entry name" value="RNA POLYMERASE SIGMA-70 FACTOR ECF SUBFAMILY"/>
    <property type="match status" value="1"/>
</dbReference>
<proteinExistence type="inferred from homology"/>
<dbReference type="PANTHER" id="PTHR43133">
    <property type="entry name" value="RNA POLYMERASE ECF-TYPE SIGMA FACTO"/>
    <property type="match status" value="1"/>
</dbReference>
<dbReference type="InterPro" id="IPR007627">
    <property type="entry name" value="RNA_pol_sigma70_r2"/>
</dbReference>
<keyword evidence="9" id="KW-1185">Reference proteome</keyword>
<dbReference type="SUPFAM" id="SSF88946">
    <property type="entry name" value="Sigma2 domain of RNA polymerase sigma factors"/>
    <property type="match status" value="1"/>
</dbReference>